<dbReference type="Gene3D" id="1.10.357.10">
    <property type="entry name" value="Tetracycline Repressor, domain 2"/>
    <property type="match status" value="1"/>
</dbReference>
<evidence type="ECO:0000256" key="1">
    <source>
        <dbReference type="ARBA" id="ARBA00023015"/>
    </source>
</evidence>
<feature type="domain" description="HTH tetR-type" evidence="5">
    <location>
        <begin position="4"/>
        <end position="64"/>
    </location>
</feature>
<feature type="DNA-binding region" description="H-T-H motif" evidence="4">
    <location>
        <begin position="27"/>
        <end position="46"/>
    </location>
</feature>
<dbReference type="AlphaFoldDB" id="A0A1B2DET9"/>
<evidence type="ECO:0000256" key="4">
    <source>
        <dbReference type="PROSITE-ProRule" id="PRU00335"/>
    </source>
</evidence>
<dbReference type="Pfam" id="PF17937">
    <property type="entry name" value="TetR_C_28"/>
    <property type="match status" value="1"/>
</dbReference>
<evidence type="ECO:0000256" key="3">
    <source>
        <dbReference type="ARBA" id="ARBA00023163"/>
    </source>
</evidence>
<dbReference type="InterPro" id="IPR050109">
    <property type="entry name" value="HTH-type_TetR-like_transc_reg"/>
</dbReference>
<dbReference type="PRINTS" id="PR00455">
    <property type="entry name" value="HTHTETR"/>
</dbReference>
<accession>A0A1B2DET9</accession>
<evidence type="ECO:0000259" key="5">
    <source>
        <dbReference type="PROSITE" id="PS50977"/>
    </source>
</evidence>
<evidence type="ECO:0000313" key="6">
    <source>
        <dbReference type="EMBL" id="ANY66227.1"/>
    </source>
</evidence>
<keyword evidence="3" id="KW-0804">Transcription</keyword>
<evidence type="ECO:0000256" key="2">
    <source>
        <dbReference type="ARBA" id="ARBA00023125"/>
    </source>
</evidence>
<dbReference type="PANTHER" id="PTHR30055">
    <property type="entry name" value="HTH-TYPE TRANSCRIPTIONAL REGULATOR RUTR"/>
    <property type="match status" value="1"/>
</dbReference>
<dbReference type="SUPFAM" id="SSF48498">
    <property type="entry name" value="Tetracyclin repressor-like, C-terminal domain"/>
    <property type="match status" value="1"/>
</dbReference>
<dbReference type="SUPFAM" id="SSF46689">
    <property type="entry name" value="Homeodomain-like"/>
    <property type="match status" value="1"/>
</dbReference>
<keyword evidence="1" id="KW-0805">Transcription regulation</keyword>
<protein>
    <submittedName>
        <fullName evidence="6">Transcriptional regulator</fullName>
    </submittedName>
</protein>
<dbReference type="PROSITE" id="PS50977">
    <property type="entry name" value="HTH_TETR_2"/>
    <property type="match status" value="1"/>
</dbReference>
<reference evidence="6" key="1">
    <citation type="submission" date="2016-08" db="EMBL/GenBank/DDBJ databases">
        <title>Complete Genome Seqeunce of Paenibacillus sp. BIHB 4019 from tea rhizoplane.</title>
        <authorList>
            <person name="Thakur R."/>
            <person name="Swarnkar M.K."/>
            <person name="Gulati A."/>
        </authorList>
    </citation>
    <scope>NUCLEOTIDE SEQUENCE [LARGE SCALE GENOMIC DNA]</scope>
    <source>
        <strain evidence="6">BIHB4019</strain>
    </source>
</reference>
<dbReference type="GO" id="GO:0003700">
    <property type="term" value="F:DNA-binding transcription factor activity"/>
    <property type="evidence" value="ECO:0007669"/>
    <property type="project" value="TreeGrafter"/>
</dbReference>
<dbReference type="PANTHER" id="PTHR30055:SF234">
    <property type="entry name" value="HTH-TYPE TRANSCRIPTIONAL REGULATOR BETI"/>
    <property type="match status" value="1"/>
</dbReference>
<keyword evidence="2 4" id="KW-0238">DNA-binding</keyword>
<organism evidence="6">
    <name type="scientific">Paenibacillus sp. BIHB 4019</name>
    <dbReference type="NCBI Taxonomy" id="1870819"/>
    <lineage>
        <taxon>Bacteria</taxon>
        <taxon>Bacillati</taxon>
        <taxon>Bacillota</taxon>
        <taxon>Bacilli</taxon>
        <taxon>Bacillales</taxon>
        <taxon>Paenibacillaceae</taxon>
        <taxon>Paenibacillus</taxon>
    </lineage>
</organism>
<dbReference type="GO" id="GO:0000976">
    <property type="term" value="F:transcription cis-regulatory region binding"/>
    <property type="evidence" value="ECO:0007669"/>
    <property type="project" value="TreeGrafter"/>
</dbReference>
<name>A0A1B2DET9_9BACL</name>
<dbReference type="InterPro" id="IPR036271">
    <property type="entry name" value="Tet_transcr_reg_TetR-rel_C_sf"/>
</dbReference>
<dbReference type="EMBL" id="CP016808">
    <property type="protein sequence ID" value="ANY66227.1"/>
    <property type="molecule type" value="Genomic_DNA"/>
</dbReference>
<dbReference type="Pfam" id="PF00440">
    <property type="entry name" value="TetR_N"/>
    <property type="match status" value="1"/>
</dbReference>
<dbReference type="RefSeq" id="WP_099517596.1">
    <property type="nucleotide sequence ID" value="NZ_CP016808.1"/>
</dbReference>
<dbReference type="InterPro" id="IPR001647">
    <property type="entry name" value="HTH_TetR"/>
</dbReference>
<sequence>MNTQAKRLLILSAASTVVKTHGAEKLTLEAVAKEAGISKGGLLHHFPNKQALIYAMVDESTSSFFADLHQRAMNESKDTGKWSRAYIDSTFEDVQDGNMLNAAIIASLFSNPDILAKLQSEYSIWQKQIENDGIDPVQATIIRLAVDGLWFSDILGVIGISNELRDQVLQYLTNMTNK</sequence>
<dbReference type="InterPro" id="IPR041479">
    <property type="entry name" value="TetR_CgmR_C"/>
</dbReference>
<dbReference type="InterPro" id="IPR009057">
    <property type="entry name" value="Homeodomain-like_sf"/>
</dbReference>
<proteinExistence type="predicted"/>
<gene>
    <name evidence="6" type="ORF">BBD42_06930</name>
</gene>